<name>A0A0F9JLK1_9ZZZZ</name>
<sequence length="32" mass="3700">MNKLINFIFGLLVPEPVVITNMLCKHQVLDMK</sequence>
<gene>
    <name evidence="1" type="ORF">LCGC14_1810820</name>
</gene>
<protein>
    <submittedName>
        <fullName evidence="1">Uncharacterized protein</fullName>
    </submittedName>
</protein>
<dbReference type="EMBL" id="LAZR01017585">
    <property type="protein sequence ID" value="KKL99802.1"/>
    <property type="molecule type" value="Genomic_DNA"/>
</dbReference>
<organism evidence="1">
    <name type="scientific">marine sediment metagenome</name>
    <dbReference type="NCBI Taxonomy" id="412755"/>
    <lineage>
        <taxon>unclassified sequences</taxon>
        <taxon>metagenomes</taxon>
        <taxon>ecological metagenomes</taxon>
    </lineage>
</organism>
<evidence type="ECO:0000313" key="1">
    <source>
        <dbReference type="EMBL" id="KKL99802.1"/>
    </source>
</evidence>
<feature type="non-terminal residue" evidence="1">
    <location>
        <position position="32"/>
    </location>
</feature>
<proteinExistence type="predicted"/>
<dbReference type="AlphaFoldDB" id="A0A0F9JLK1"/>
<accession>A0A0F9JLK1</accession>
<reference evidence="1" key="1">
    <citation type="journal article" date="2015" name="Nature">
        <title>Complex archaea that bridge the gap between prokaryotes and eukaryotes.</title>
        <authorList>
            <person name="Spang A."/>
            <person name="Saw J.H."/>
            <person name="Jorgensen S.L."/>
            <person name="Zaremba-Niedzwiedzka K."/>
            <person name="Martijn J."/>
            <person name="Lind A.E."/>
            <person name="van Eijk R."/>
            <person name="Schleper C."/>
            <person name="Guy L."/>
            <person name="Ettema T.J."/>
        </authorList>
    </citation>
    <scope>NUCLEOTIDE SEQUENCE</scope>
</reference>
<comment type="caution">
    <text evidence="1">The sequence shown here is derived from an EMBL/GenBank/DDBJ whole genome shotgun (WGS) entry which is preliminary data.</text>
</comment>